<evidence type="ECO:0000313" key="2">
    <source>
        <dbReference type="Proteomes" id="UP000270468"/>
    </source>
</evidence>
<protein>
    <submittedName>
        <fullName evidence="1">Uncharacterized protein</fullName>
    </submittedName>
</protein>
<accession>A0A3P5WVZ4</accession>
<dbReference type="EMBL" id="UXAV01000036">
    <property type="protein sequence ID" value="VDC25808.1"/>
    <property type="molecule type" value="Genomic_DNA"/>
</dbReference>
<dbReference type="Gene3D" id="6.10.320.10">
    <property type="match status" value="1"/>
</dbReference>
<dbReference type="AlphaFoldDB" id="A0A3P5WVZ4"/>
<sequence length="41" mass="4685">MANISLAEAVKLKSILKKRIHELEDEMRKVAFTTIEKGREG</sequence>
<reference evidence="1 2" key="1">
    <citation type="submission" date="2018-11" db="EMBL/GenBank/DDBJ databases">
        <authorList>
            <person name="Criscuolo A."/>
        </authorList>
    </citation>
    <scope>NUCLEOTIDE SEQUENCE [LARGE SCALE GENOMIC DNA]</scope>
    <source>
        <strain evidence="1">ATB-66</strain>
    </source>
</reference>
<evidence type="ECO:0000313" key="1">
    <source>
        <dbReference type="EMBL" id="VDC25808.1"/>
    </source>
</evidence>
<dbReference type="Proteomes" id="UP000270468">
    <property type="component" value="Unassembled WGS sequence"/>
</dbReference>
<organism evidence="1 2">
    <name type="scientific">Filibacter tadaridae</name>
    <dbReference type="NCBI Taxonomy" id="2483811"/>
    <lineage>
        <taxon>Bacteria</taxon>
        <taxon>Bacillati</taxon>
        <taxon>Bacillota</taxon>
        <taxon>Bacilli</taxon>
        <taxon>Bacillales</taxon>
        <taxon>Caryophanaceae</taxon>
        <taxon>Filibacter</taxon>
    </lineage>
</organism>
<proteinExistence type="predicted"/>
<dbReference type="RefSeq" id="WP_282432573.1">
    <property type="nucleotide sequence ID" value="NZ_CBCRXF010000006.1"/>
</dbReference>
<keyword evidence="2" id="KW-1185">Reference proteome</keyword>
<gene>
    <name evidence="1" type="ORF">FILTAD_01305</name>
</gene>
<name>A0A3P5WVZ4_9BACL</name>